<evidence type="ECO:0000313" key="1">
    <source>
        <dbReference type="EMBL" id="KAJ2967143.1"/>
    </source>
</evidence>
<comment type="caution">
    <text evidence="1">The sequence shown here is derived from an EMBL/GenBank/DDBJ whole genome shotgun (WGS) entry which is preliminary data.</text>
</comment>
<sequence>MADGRAIGDNLPRSAERILSTELLLDEYPALRRVDKIHLGSRVDERVADIRSQLGHGQPDASLRIANRLCALRRPPFSKCPNSKFRGVGGKGVTALSAGTLRARTRNALPSRVMALRRRRFHAHG</sequence>
<proteinExistence type="predicted"/>
<gene>
    <name evidence="1" type="ORF">NUW54_g13596</name>
</gene>
<dbReference type="Proteomes" id="UP001144978">
    <property type="component" value="Unassembled WGS sequence"/>
</dbReference>
<name>A0ACC1MLN6_9APHY</name>
<dbReference type="EMBL" id="JANSHE010006415">
    <property type="protein sequence ID" value="KAJ2967143.1"/>
    <property type="molecule type" value="Genomic_DNA"/>
</dbReference>
<reference evidence="1" key="1">
    <citation type="submission" date="2022-08" db="EMBL/GenBank/DDBJ databases">
        <title>Genome Sequence of Pycnoporus sanguineus.</title>
        <authorList>
            <person name="Buettner E."/>
        </authorList>
    </citation>
    <scope>NUCLEOTIDE SEQUENCE</scope>
    <source>
        <strain evidence="1">CG-C14</strain>
    </source>
</reference>
<protein>
    <submittedName>
        <fullName evidence="1">Uncharacterized protein</fullName>
    </submittedName>
</protein>
<evidence type="ECO:0000313" key="2">
    <source>
        <dbReference type="Proteomes" id="UP001144978"/>
    </source>
</evidence>
<organism evidence="1 2">
    <name type="scientific">Trametes sanguinea</name>
    <dbReference type="NCBI Taxonomy" id="158606"/>
    <lineage>
        <taxon>Eukaryota</taxon>
        <taxon>Fungi</taxon>
        <taxon>Dikarya</taxon>
        <taxon>Basidiomycota</taxon>
        <taxon>Agaricomycotina</taxon>
        <taxon>Agaricomycetes</taxon>
        <taxon>Polyporales</taxon>
        <taxon>Polyporaceae</taxon>
        <taxon>Trametes</taxon>
    </lineage>
</organism>
<accession>A0ACC1MLN6</accession>
<keyword evidence="2" id="KW-1185">Reference proteome</keyword>